<dbReference type="EMBL" id="JBHSFP010000061">
    <property type="protein sequence ID" value="MFC4536868.1"/>
    <property type="molecule type" value="Genomic_DNA"/>
</dbReference>
<feature type="domain" description="SHOCT" evidence="2">
    <location>
        <begin position="56"/>
        <end position="78"/>
    </location>
</feature>
<evidence type="ECO:0000313" key="3">
    <source>
        <dbReference type="EMBL" id="MFC4536868.1"/>
    </source>
</evidence>
<comment type="caution">
    <text evidence="3">The sequence shown here is derived from an EMBL/GenBank/DDBJ whole genome shotgun (WGS) entry which is preliminary data.</text>
</comment>
<evidence type="ECO:0000259" key="2">
    <source>
        <dbReference type="Pfam" id="PF09851"/>
    </source>
</evidence>
<feature type="transmembrane region" description="Helical" evidence="1">
    <location>
        <begin position="12"/>
        <end position="36"/>
    </location>
</feature>
<proteinExistence type="predicted"/>
<dbReference type="InterPro" id="IPR018649">
    <property type="entry name" value="SHOCT"/>
</dbReference>
<keyword evidence="1" id="KW-0812">Transmembrane</keyword>
<dbReference type="RefSeq" id="WP_380852133.1">
    <property type="nucleotide sequence ID" value="NZ_JBHSFP010000061.1"/>
</dbReference>
<dbReference type="CDD" id="cd11586">
    <property type="entry name" value="VbhA_like"/>
    <property type="match status" value="1"/>
</dbReference>
<name>A0ABV9CV82_9ACTN</name>
<keyword evidence="1" id="KW-1133">Transmembrane helix</keyword>
<dbReference type="InterPro" id="IPR033788">
    <property type="entry name" value="VbhA-like"/>
</dbReference>
<accession>A0ABV9CV82</accession>
<gene>
    <name evidence="3" type="ORF">ACFO60_39375</name>
</gene>
<keyword evidence="1" id="KW-0472">Membrane</keyword>
<dbReference type="Pfam" id="PF09851">
    <property type="entry name" value="SHOCT"/>
    <property type="match status" value="1"/>
</dbReference>
<protein>
    <submittedName>
        <fullName evidence="3">SHOCT domain-containing protein</fullName>
    </submittedName>
</protein>
<sequence>MMYWNGSGMNGWGYALMTLSTVVFWVLLITGMVLLVRYLTRTAQGPGGSAVPAADEVLAQRYARGEIDAEEYRTRLSTLHGTHMSGNTS</sequence>
<organism evidence="3 4">
    <name type="scientific">Sphaerisporangium dianthi</name>
    <dbReference type="NCBI Taxonomy" id="1436120"/>
    <lineage>
        <taxon>Bacteria</taxon>
        <taxon>Bacillati</taxon>
        <taxon>Actinomycetota</taxon>
        <taxon>Actinomycetes</taxon>
        <taxon>Streptosporangiales</taxon>
        <taxon>Streptosporangiaceae</taxon>
        <taxon>Sphaerisporangium</taxon>
    </lineage>
</organism>
<evidence type="ECO:0000256" key="1">
    <source>
        <dbReference type="SAM" id="Phobius"/>
    </source>
</evidence>
<reference evidence="4" key="1">
    <citation type="journal article" date="2019" name="Int. J. Syst. Evol. Microbiol.">
        <title>The Global Catalogue of Microorganisms (GCM) 10K type strain sequencing project: providing services to taxonomists for standard genome sequencing and annotation.</title>
        <authorList>
            <consortium name="The Broad Institute Genomics Platform"/>
            <consortium name="The Broad Institute Genome Sequencing Center for Infectious Disease"/>
            <person name="Wu L."/>
            <person name="Ma J."/>
        </authorList>
    </citation>
    <scope>NUCLEOTIDE SEQUENCE [LARGE SCALE GENOMIC DNA]</scope>
    <source>
        <strain evidence="4">CGMCC 4.7132</strain>
    </source>
</reference>
<dbReference type="Proteomes" id="UP001596004">
    <property type="component" value="Unassembled WGS sequence"/>
</dbReference>
<keyword evidence="4" id="KW-1185">Reference proteome</keyword>
<evidence type="ECO:0000313" key="4">
    <source>
        <dbReference type="Proteomes" id="UP001596004"/>
    </source>
</evidence>